<evidence type="ECO:0000313" key="2">
    <source>
        <dbReference type="EMBL" id="TVV76450.1"/>
    </source>
</evidence>
<dbReference type="OrthoDB" id="954553at2"/>
<dbReference type="PANTHER" id="PTHR21340">
    <property type="entry name" value="DIADENOSINE 5,5-P1,P4-TETRAPHOSPHATE PYROPHOSPHOHYDROLASE MUTT"/>
    <property type="match status" value="1"/>
</dbReference>
<comment type="caution">
    <text evidence="2">The sequence shown here is derived from an EMBL/GenBank/DDBJ whole genome shotgun (WGS) entry which is preliminary data.</text>
</comment>
<protein>
    <submittedName>
        <fullName evidence="2">NUDIX domain-containing protein</fullName>
    </submittedName>
</protein>
<feature type="domain" description="Nudix hydrolase" evidence="1">
    <location>
        <begin position="1"/>
        <end position="149"/>
    </location>
</feature>
<keyword evidence="3" id="KW-1185">Reference proteome</keyword>
<accession>A0A558RAN3</accession>
<reference evidence="2 3" key="1">
    <citation type="submission" date="2019-07" db="EMBL/GenBank/DDBJ databases">
        <title>Sphingomonas solaris sp. nov., isolated from a solar panel from Boston, Massachusetts.</title>
        <authorList>
            <person name="Tanner K."/>
            <person name="Pascual J."/>
            <person name="Mancuso C."/>
            <person name="Pereto J."/>
            <person name="Khalil A."/>
            <person name="Vilanova C."/>
        </authorList>
    </citation>
    <scope>NUCLEOTIDE SEQUENCE [LARGE SCALE GENOMIC DNA]</scope>
    <source>
        <strain evidence="2 3">R4DWN</strain>
    </source>
</reference>
<dbReference type="RefSeq" id="WP_145148492.1">
    <property type="nucleotide sequence ID" value="NZ_VNIM01000010.1"/>
</dbReference>
<dbReference type="PROSITE" id="PS51462">
    <property type="entry name" value="NUDIX"/>
    <property type="match status" value="1"/>
</dbReference>
<name>A0A558RAN3_9SPHN</name>
<dbReference type="Gene3D" id="3.90.79.10">
    <property type="entry name" value="Nucleoside Triphosphate Pyrophosphohydrolase"/>
    <property type="match status" value="1"/>
</dbReference>
<sequence>MPQLSAGVLLYRRTDAGVEVLLVHPGGPFWRNKQVGWWQIPKGLVEAGEDSVAAARRENEEELGIRIEGALQPLGRIKQAGGKLVEAFAAEQDIDVGAIASNLFEMEWPPRSGKTQQFPEIDEACWYALPTASKMMLASQRPLLDRLVQLLGNGCEAPFKASGGD</sequence>
<dbReference type="CDD" id="cd04662">
    <property type="entry name" value="NUDIX_Hydrolase"/>
    <property type="match status" value="1"/>
</dbReference>
<dbReference type="EMBL" id="VNIM01000010">
    <property type="protein sequence ID" value="TVV76450.1"/>
    <property type="molecule type" value="Genomic_DNA"/>
</dbReference>
<evidence type="ECO:0000313" key="3">
    <source>
        <dbReference type="Proteomes" id="UP000318681"/>
    </source>
</evidence>
<gene>
    <name evidence="2" type="ORF">FOY91_04290</name>
</gene>
<proteinExistence type="predicted"/>
<dbReference type="GO" id="GO:0006754">
    <property type="term" value="P:ATP biosynthetic process"/>
    <property type="evidence" value="ECO:0007669"/>
    <property type="project" value="TreeGrafter"/>
</dbReference>
<dbReference type="AlphaFoldDB" id="A0A558RAN3"/>
<dbReference type="PANTHER" id="PTHR21340:SF7">
    <property type="entry name" value="NUDIX HYDROLASE DOMAIN-CONTAINING PROTEIN"/>
    <property type="match status" value="1"/>
</dbReference>
<dbReference type="Pfam" id="PF00293">
    <property type="entry name" value="NUDIX"/>
    <property type="match status" value="1"/>
</dbReference>
<dbReference type="InterPro" id="IPR000086">
    <property type="entry name" value="NUDIX_hydrolase_dom"/>
</dbReference>
<dbReference type="GO" id="GO:0004081">
    <property type="term" value="F:bis(5'-nucleosyl)-tetraphosphatase (asymmetrical) activity"/>
    <property type="evidence" value="ECO:0007669"/>
    <property type="project" value="TreeGrafter"/>
</dbReference>
<dbReference type="SUPFAM" id="SSF55811">
    <property type="entry name" value="Nudix"/>
    <property type="match status" value="1"/>
</dbReference>
<dbReference type="GO" id="GO:0006167">
    <property type="term" value="P:AMP biosynthetic process"/>
    <property type="evidence" value="ECO:0007669"/>
    <property type="project" value="TreeGrafter"/>
</dbReference>
<dbReference type="InterPro" id="IPR015797">
    <property type="entry name" value="NUDIX_hydrolase-like_dom_sf"/>
</dbReference>
<dbReference type="InterPro" id="IPR051325">
    <property type="entry name" value="Nudix_hydrolase_domain"/>
</dbReference>
<evidence type="ECO:0000259" key="1">
    <source>
        <dbReference type="PROSITE" id="PS51462"/>
    </source>
</evidence>
<organism evidence="2 3">
    <name type="scientific">Alterirhizorhabdus solaris</name>
    <dbReference type="NCBI Taxonomy" id="2529389"/>
    <lineage>
        <taxon>Bacteria</taxon>
        <taxon>Pseudomonadati</taxon>
        <taxon>Pseudomonadota</taxon>
        <taxon>Alphaproteobacteria</taxon>
        <taxon>Sphingomonadales</taxon>
        <taxon>Rhizorhabdaceae</taxon>
        <taxon>Alterirhizorhabdus</taxon>
    </lineage>
</organism>
<dbReference type="Proteomes" id="UP000318681">
    <property type="component" value="Unassembled WGS sequence"/>
</dbReference>